<proteinExistence type="predicted"/>
<dbReference type="RefSeq" id="WP_136359160.1">
    <property type="nucleotide sequence ID" value="NZ_SSNY01000010.1"/>
</dbReference>
<protein>
    <submittedName>
        <fullName evidence="1">Pseudaminic acid cytidylyltransferase</fullName>
        <ecNumber evidence="1">2.7.7.81</ecNumber>
    </submittedName>
</protein>
<dbReference type="InterPro" id="IPR020039">
    <property type="entry name" value="PseF"/>
</dbReference>
<accession>A0ABY2Q648</accession>
<gene>
    <name evidence="1" type="primary">pseF</name>
    <name evidence="1" type="ORF">E6C48_16375</name>
</gene>
<organism evidence="1 2">
    <name type="scientific">Ollibium composti</name>
    <dbReference type="NCBI Taxonomy" id="2675109"/>
    <lineage>
        <taxon>Bacteria</taxon>
        <taxon>Pseudomonadati</taxon>
        <taxon>Pseudomonadota</taxon>
        <taxon>Alphaproteobacteria</taxon>
        <taxon>Hyphomicrobiales</taxon>
        <taxon>Phyllobacteriaceae</taxon>
        <taxon>Ollibium</taxon>
    </lineage>
</organism>
<dbReference type="Pfam" id="PF02348">
    <property type="entry name" value="CTP_transf_3"/>
    <property type="match status" value="1"/>
</dbReference>
<comment type="caution">
    <text evidence="1">The sequence shown here is derived from an EMBL/GenBank/DDBJ whole genome shotgun (WGS) entry which is preliminary data.</text>
</comment>
<dbReference type="CDD" id="cd02513">
    <property type="entry name" value="CMP-NeuAc_Synthase"/>
    <property type="match status" value="1"/>
</dbReference>
<sequence>MKPTVLAVLPARGGSKRIPRKNVVDFHGQPMISWPIQAIKASGIADAIIVSTDSAEIRAVAEKYGAQVPFERPPHLSGDFVGTAEVTRHALEWFVDTHGKPQYVLTVYPTAVFVSAEDIASALTLIEREGTDMVFSAAEFPAPIQRALFIDDKGIARMFQPENYLRRSQDLVPAYHDAGQFYLVRTDVALQGLSFNERPASLYIMPRDRVIDIDTAEDLRLAEKLFEDFRKTGPTRN</sequence>
<dbReference type="NCBIfam" id="TIGR03584">
    <property type="entry name" value="PseF"/>
    <property type="match status" value="1"/>
</dbReference>
<dbReference type="EMBL" id="SSNY01000010">
    <property type="protein sequence ID" value="THF55659.1"/>
    <property type="molecule type" value="Genomic_DNA"/>
</dbReference>
<dbReference type="Proteomes" id="UP000306441">
    <property type="component" value="Unassembled WGS sequence"/>
</dbReference>
<dbReference type="PANTHER" id="PTHR21485">
    <property type="entry name" value="HAD SUPERFAMILY MEMBERS CMAS AND KDSC"/>
    <property type="match status" value="1"/>
</dbReference>
<reference evidence="1 2" key="1">
    <citation type="submission" date="2019-04" db="EMBL/GenBank/DDBJ databases">
        <title>Mesorhizobium composti sp. nov., isolated from compost.</title>
        <authorList>
            <person name="Lin S.-Y."/>
            <person name="Hameed A."/>
            <person name="Hsieh Y.-T."/>
            <person name="Young C.-C."/>
        </authorList>
    </citation>
    <scope>NUCLEOTIDE SEQUENCE [LARGE SCALE GENOMIC DNA]</scope>
    <source>
        <strain evidence="1 2">CC-YTH430</strain>
    </source>
</reference>
<evidence type="ECO:0000313" key="1">
    <source>
        <dbReference type="EMBL" id="THF55659.1"/>
    </source>
</evidence>
<dbReference type="GO" id="GO:0016779">
    <property type="term" value="F:nucleotidyltransferase activity"/>
    <property type="evidence" value="ECO:0007669"/>
    <property type="project" value="UniProtKB-KW"/>
</dbReference>
<keyword evidence="2" id="KW-1185">Reference proteome</keyword>
<dbReference type="SUPFAM" id="SSF53448">
    <property type="entry name" value="Nucleotide-diphospho-sugar transferases"/>
    <property type="match status" value="1"/>
</dbReference>
<dbReference type="Gene3D" id="3.90.550.10">
    <property type="entry name" value="Spore Coat Polysaccharide Biosynthesis Protein SpsA, Chain A"/>
    <property type="match status" value="1"/>
</dbReference>
<keyword evidence="1" id="KW-0808">Transferase</keyword>
<dbReference type="PANTHER" id="PTHR21485:SF3">
    <property type="entry name" value="N-ACYLNEURAMINATE CYTIDYLYLTRANSFERASE"/>
    <property type="match status" value="1"/>
</dbReference>
<dbReference type="InterPro" id="IPR029044">
    <property type="entry name" value="Nucleotide-diphossugar_trans"/>
</dbReference>
<name>A0ABY2Q648_9HYPH</name>
<dbReference type="EC" id="2.7.7.81" evidence="1"/>
<dbReference type="InterPro" id="IPR050793">
    <property type="entry name" value="CMP-NeuNAc_synthase"/>
</dbReference>
<dbReference type="InterPro" id="IPR003329">
    <property type="entry name" value="Cytidylyl_trans"/>
</dbReference>
<evidence type="ECO:0000313" key="2">
    <source>
        <dbReference type="Proteomes" id="UP000306441"/>
    </source>
</evidence>
<keyword evidence="1" id="KW-0548">Nucleotidyltransferase</keyword>